<keyword evidence="5 13" id="KW-0349">Heme</keyword>
<evidence type="ECO:0000256" key="5">
    <source>
        <dbReference type="ARBA" id="ARBA00022617"/>
    </source>
</evidence>
<dbReference type="InterPro" id="IPR001128">
    <property type="entry name" value="Cyt_P450"/>
</dbReference>
<comment type="subcellular location">
    <subcellularLocation>
        <location evidence="2">Membrane</location>
    </subcellularLocation>
</comment>
<protein>
    <submittedName>
        <fullName evidence="14">Cytochrome P450</fullName>
    </submittedName>
</protein>
<evidence type="ECO:0000256" key="10">
    <source>
        <dbReference type="ARBA" id="ARBA00023004"/>
    </source>
</evidence>
<comment type="pathway">
    <text evidence="3">Secondary metabolite biosynthesis; terpenoid biosynthesis.</text>
</comment>
<dbReference type="InterPro" id="IPR036396">
    <property type="entry name" value="Cyt_P450_sf"/>
</dbReference>
<evidence type="ECO:0000313" key="14">
    <source>
        <dbReference type="EMBL" id="KAK6988682.1"/>
    </source>
</evidence>
<dbReference type="PANTHER" id="PTHR24305:SF166">
    <property type="entry name" value="CYTOCHROME P450 12A4, MITOCHONDRIAL-RELATED"/>
    <property type="match status" value="1"/>
</dbReference>
<dbReference type="AlphaFoldDB" id="A0AAV9ZQJ4"/>
<dbReference type="Pfam" id="PF00067">
    <property type="entry name" value="p450"/>
    <property type="match status" value="1"/>
</dbReference>
<accession>A0AAV9ZQJ4</accession>
<dbReference type="PRINTS" id="PR00465">
    <property type="entry name" value="EP450IV"/>
</dbReference>
<dbReference type="SUPFAM" id="SSF48264">
    <property type="entry name" value="Cytochrome P450"/>
    <property type="match status" value="1"/>
</dbReference>
<comment type="caution">
    <text evidence="14">The sequence shown here is derived from an EMBL/GenBank/DDBJ whole genome shotgun (WGS) entry which is preliminary data.</text>
</comment>
<keyword evidence="12" id="KW-0472">Membrane</keyword>
<evidence type="ECO:0000256" key="2">
    <source>
        <dbReference type="ARBA" id="ARBA00004370"/>
    </source>
</evidence>
<keyword evidence="9" id="KW-0560">Oxidoreductase</keyword>
<keyword evidence="7 13" id="KW-0479">Metal-binding</keyword>
<keyword evidence="10 13" id="KW-0408">Iron</keyword>
<evidence type="ECO:0000256" key="4">
    <source>
        <dbReference type="ARBA" id="ARBA00010617"/>
    </source>
</evidence>
<dbReference type="GO" id="GO:0005506">
    <property type="term" value="F:iron ion binding"/>
    <property type="evidence" value="ECO:0007669"/>
    <property type="project" value="InterPro"/>
</dbReference>
<dbReference type="GO" id="GO:0016020">
    <property type="term" value="C:membrane"/>
    <property type="evidence" value="ECO:0007669"/>
    <property type="project" value="UniProtKB-SubCell"/>
</dbReference>
<evidence type="ECO:0000256" key="11">
    <source>
        <dbReference type="ARBA" id="ARBA00023033"/>
    </source>
</evidence>
<dbReference type="PRINTS" id="PR00385">
    <property type="entry name" value="P450"/>
</dbReference>
<dbReference type="EMBL" id="JAWWNJ010000121">
    <property type="protein sequence ID" value="KAK6988682.1"/>
    <property type="molecule type" value="Genomic_DNA"/>
</dbReference>
<dbReference type="GO" id="GO:0004497">
    <property type="term" value="F:monooxygenase activity"/>
    <property type="evidence" value="ECO:0007669"/>
    <property type="project" value="UniProtKB-KW"/>
</dbReference>
<keyword evidence="8" id="KW-1133">Transmembrane helix</keyword>
<dbReference type="GO" id="GO:0020037">
    <property type="term" value="F:heme binding"/>
    <property type="evidence" value="ECO:0007669"/>
    <property type="project" value="InterPro"/>
</dbReference>
<comment type="cofactor">
    <cofactor evidence="1 13">
        <name>heme</name>
        <dbReference type="ChEBI" id="CHEBI:30413"/>
    </cofactor>
</comment>
<dbReference type="GO" id="GO:0016705">
    <property type="term" value="F:oxidoreductase activity, acting on paired donors, with incorporation or reduction of molecular oxygen"/>
    <property type="evidence" value="ECO:0007669"/>
    <property type="project" value="InterPro"/>
</dbReference>
<evidence type="ECO:0000256" key="3">
    <source>
        <dbReference type="ARBA" id="ARBA00004721"/>
    </source>
</evidence>
<feature type="binding site" description="axial binding residue" evidence="13">
    <location>
        <position position="317"/>
    </location>
    <ligand>
        <name>heme</name>
        <dbReference type="ChEBI" id="CHEBI:30413"/>
    </ligand>
    <ligandPart>
        <name>Fe</name>
        <dbReference type="ChEBI" id="CHEBI:18248"/>
    </ligandPart>
</feature>
<evidence type="ECO:0000313" key="15">
    <source>
        <dbReference type="Proteomes" id="UP001362999"/>
    </source>
</evidence>
<reference evidence="14 15" key="1">
    <citation type="journal article" date="2024" name="J Genomics">
        <title>Draft genome sequencing and assembly of Favolaschia claudopus CIRM-BRFM 2984 isolated from oak limbs.</title>
        <authorList>
            <person name="Navarro D."/>
            <person name="Drula E."/>
            <person name="Chaduli D."/>
            <person name="Cazenave R."/>
            <person name="Ahrendt S."/>
            <person name="Wang J."/>
            <person name="Lipzen A."/>
            <person name="Daum C."/>
            <person name="Barry K."/>
            <person name="Grigoriev I.V."/>
            <person name="Favel A."/>
            <person name="Rosso M.N."/>
            <person name="Martin F."/>
        </authorList>
    </citation>
    <scope>NUCLEOTIDE SEQUENCE [LARGE SCALE GENOMIC DNA]</scope>
    <source>
        <strain evidence="14 15">CIRM-BRFM 2984</strain>
    </source>
</reference>
<keyword evidence="6" id="KW-0812">Transmembrane</keyword>
<sequence length="377" mass="41695">MPLTEQFDEIASHSVGDISPLLGQATLASVAEAILGLSLNELGDEFISTNLQLINVASNQSATQVLADALLRWIPNAICDLMLYIPVQPFSFVSRAKVLTDEIGKRVIRSSKIAKSKGLEGIGGFYDALVDKAQTYSSDGNNAFSERDILDQTTLLLLAGQDTTANTLVFGFLELARDVDLQERLRAEIHFYYASRLGTRDANTFDNMPLLNAFIKETLRLYPAVALSDRVATEDVVLPLSEPIITSRGKQLTQIPIPKGQIVYIGTAEYQRSESIWGPDAHEFKTSRWLKDDGPLKGEGVSSYANLLSFFGGTRICLGWRFALLEMQIFVCELVTKFEFSLPDEVHLRTTCQYAMTLQPMLPDGKKGAFLAIKRVT</sequence>
<dbReference type="InterPro" id="IPR050121">
    <property type="entry name" value="Cytochrome_P450_monoxygenase"/>
</dbReference>
<evidence type="ECO:0000256" key="1">
    <source>
        <dbReference type="ARBA" id="ARBA00001971"/>
    </source>
</evidence>
<organism evidence="14 15">
    <name type="scientific">Favolaschia claudopus</name>
    <dbReference type="NCBI Taxonomy" id="2862362"/>
    <lineage>
        <taxon>Eukaryota</taxon>
        <taxon>Fungi</taxon>
        <taxon>Dikarya</taxon>
        <taxon>Basidiomycota</taxon>
        <taxon>Agaricomycotina</taxon>
        <taxon>Agaricomycetes</taxon>
        <taxon>Agaricomycetidae</taxon>
        <taxon>Agaricales</taxon>
        <taxon>Marasmiineae</taxon>
        <taxon>Mycenaceae</taxon>
        <taxon>Favolaschia</taxon>
    </lineage>
</organism>
<evidence type="ECO:0000256" key="8">
    <source>
        <dbReference type="ARBA" id="ARBA00022989"/>
    </source>
</evidence>
<dbReference type="InterPro" id="IPR002403">
    <property type="entry name" value="Cyt_P450_E_grp-IV"/>
</dbReference>
<dbReference type="Gene3D" id="1.10.630.10">
    <property type="entry name" value="Cytochrome P450"/>
    <property type="match status" value="1"/>
</dbReference>
<dbReference type="PANTHER" id="PTHR24305">
    <property type="entry name" value="CYTOCHROME P450"/>
    <property type="match status" value="1"/>
</dbReference>
<name>A0AAV9ZQJ4_9AGAR</name>
<proteinExistence type="inferred from homology"/>
<evidence type="ECO:0000256" key="12">
    <source>
        <dbReference type="ARBA" id="ARBA00023136"/>
    </source>
</evidence>
<keyword evidence="11" id="KW-0503">Monooxygenase</keyword>
<evidence type="ECO:0000256" key="9">
    <source>
        <dbReference type="ARBA" id="ARBA00023002"/>
    </source>
</evidence>
<comment type="similarity">
    <text evidence="4">Belongs to the cytochrome P450 family.</text>
</comment>
<keyword evidence="15" id="KW-1185">Reference proteome</keyword>
<evidence type="ECO:0000256" key="6">
    <source>
        <dbReference type="ARBA" id="ARBA00022692"/>
    </source>
</evidence>
<evidence type="ECO:0000256" key="7">
    <source>
        <dbReference type="ARBA" id="ARBA00022723"/>
    </source>
</evidence>
<gene>
    <name evidence="14" type="ORF">R3P38DRAFT_3228657</name>
</gene>
<evidence type="ECO:0000256" key="13">
    <source>
        <dbReference type="PIRSR" id="PIRSR602403-1"/>
    </source>
</evidence>
<dbReference type="Proteomes" id="UP001362999">
    <property type="component" value="Unassembled WGS sequence"/>
</dbReference>